<organism evidence="3 4">
    <name type="scientific">Qiania dongpingensis</name>
    <dbReference type="NCBI Taxonomy" id="2763669"/>
    <lineage>
        <taxon>Bacteria</taxon>
        <taxon>Bacillati</taxon>
        <taxon>Bacillota</taxon>
        <taxon>Clostridia</taxon>
        <taxon>Lachnospirales</taxon>
        <taxon>Lachnospiraceae</taxon>
        <taxon>Qiania</taxon>
    </lineage>
</organism>
<name>A0A7G9G3S2_9FIRM</name>
<sequence length="272" mass="29000">MKKKIICLMLVSALTISTAACGKPSAPTATDQIKETTTEKSEAFSTENANGTLKESEESNVSKADNSNNTIKAESKSDEIKPPTVLDYGYIVIEGHDCYYIEYAYEMKNENTVDIEFPTVKIIAKDETGSILASDEDVRGYIAAGDTIAQASQISCEKMPASIEIAGVTPDDYNIITNSAAGSSADFEIFNISLQGDSITGEVTNTSAIGYDDGFVATAIFRDADGHIVTGATGYFTNKIAAGETTAFDINCMFDPAEYAYDTITVTAYGGI</sequence>
<feature type="chain" id="PRO_5038666115" evidence="2">
    <location>
        <begin position="23"/>
        <end position="272"/>
    </location>
</feature>
<gene>
    <name evidence="3" type="ORF">H9Q78_13645</name>
</gene>
<evidence type="ECO:0000313" key="3">
    <source>
        <dbReference type="EMBL" id="QNM05454.1"/>
    </source>
</evidence>
<accession>A0A7G9G3S2</accession>
<protein>
    <submittedName>
        <fullName evidence="3">Uncharacterized protein</fullName>
    </submittedName>
</protein>
<feature type="compositionally biased region" description="Basic and acidic residues" evidence="1">
    <location>
        <begin position="32"/>
        <end position="42"/>
    </location>
</feature>
<keyword evidence="2" id="KW-0732">Signal</keyword>
<keyword evidence="4" id="KW-1185">Reference proteome</keyword>
<dbReference type="KEGG" id="qdo:H9Q78_13645"/>
<dbReference type="EMBL" id="CP060634">
    <property type="protein sequence ID" value="QNM05454.1"/>
    <property type="molecule type" value="Genomic_DNA"/>
</dbReference>
<dbReference type="NCBIfam" id="NF038353">
    <property type="entry name" value="FxLYD_dom"/>
    <property type="match status" value="1"/>
</dbReference>
<dbReference type="Proteomes" id="UP000515823">
    <property type="component" value="Chromosome"/>
</dbReference>
<evidence type="ECO:0000256" key="1">
    <source>
        <dbReference type="SAM" id="MobiDB-lite"/>
    </source>
</evidence>
<dbReference type="AlphaFoldDB" id="A0A7G9G3S2"/>
<dbReference type="PROSITE" id="PS51257">
    <property type="entry name" value="PROKAR_LIPOPROTEIN"/>
    <property type="match status" value="1"/>
</dbReference>
<feature type="signal peptide" evidence="2">
    <location>
        <begin position="1"/>
        <end position="22"/>
    </location>
</feature>
<feature type="compositionally biased region" description="Polar residues" evidence="1">
    <location>
        <begin position="43"/>
        <end position="72"/>
    </location>
</feature>
<evidence type="ECO:0000256" key="2">
    <source>
        <dbReference type="SAM" id="SignalP"/>
    </source>
</evidence>
<proteinExistence type="predicted"/>
<dbReference type="RefSeq" id="WP_249302480.1">
    <property type="nucleotide sequence ID" value="NZ_CP060634.1"/>
</dbReference>
<reference evidence="3 4" key="1">
    <citation type="submission" date="2020-08" db="EMBL/GenBank/DDBJ databases">
        <authorList>
            <person name="Liu C."/>
            <person name="Sun Q."/>
        </authorList>
    </citation>
    <scope>NUCLEOTIDE SEQUENCE [LARGE SCALE GENOMIC DNA]</scope>
    <source>
        <strain evidence="3 4">NSJ-38</strain>
    </source>
</reference>
<evidence type="ECO:0000313" key="4">
    <source>
        <dbReference type="Proteomes" id="UP000515823"/>
    </source>
</evidence>
<dbReference type="InterPro" id="IPR047676">
    <property type="entry name" value="FxLYD_dom"/>
</dbReference>
<feature type="region of interest" description="Disordered" evidence="1">
    <location>
        <begin position="22"/>
        <end position="78"/>
    </location>
</feature>